<sequence>MFVNLNKRLEEVLKKNRELDRLQGKLENLKININKKQNILHSLEENMIKELKDVDKLQKLSVSSLLYMLMFKKDEMLYKEQKEYIEAKSKVEECTKELNILIEEKEYVEGEITKLGDVEKEYQEIFREKEDFIKSNLPEDNKRIIELSEEISINKSEAKELREAINEGDNLLNAIENLMESLNGARNWGTVDMLGGGLLSTHLKHQHIDEARDYMSEVKRYLGRFQRELKDVYSEEGLDINIGSFATFADYFFDSFFVDWYIQSSIKEALSNTSTLKDRIEDIIKDLKNALRRSENALENLKKERIGYIENLEVGI</sequence>
<protein>
    <submittedName>
        <fullName evidence="2">Uncharacterized protein</fullName>
    </submittedName>
</protein>
<gene>
    <name evidence="2" type="ORF">SAMN05444401_3603</name>
</gene>
<dbReference type="Proteomes" id="UP000184080">
    <property type="component" value="Unassembled WGS sequence"/>
</dbReference>
<dbReference type="EMBL" id="FQZO01000007">
    <property type="protein sequence ID" value="SHJ69397.1"/>
    <property type="molecule type" value="Genomic_DNA"/>
</dbReference>
<accession>A0A1M6LE12</accession>
<evidence type="ECO:0000313" key="2">
    <source>
        <dbReference type="EMBL" id="SHJ69397.1"/>
    </source>
</evidence>
<reference evidence="2 3" key="1">
    <citation type="submission" date="2016-11" db="EMBL/GenBank/DDBJ databases">
        <authorList>
            <person name="Jaros S."/>
            <person name="Januszkiewicz K."/>
            <person name="Wedrychowicz H."/>
        </authorList>
    </citation>
    <scope>NUCLEOTIDE SEQUENCE [LARGE SCALE GENOMIC DNA]</scope>
    <source>
        <strain evidence="2 3">DSM 21864</strain>
    </source>
</reference>
<feature type="coiled-coil region" evidence="1">
    <location>
        <begin position="277"/>
        <end position="311"/>
    </location>
</feature>
<name>A0A1M6LE12_9CLOT</name>
<proteinExistence type="predicted"/>
<feature type="coiled-coil region" evidence="1">
    <location>
        <begin position="144"/>
        <end position="181"/>
    </location>
</feature>
<evidence type="ECO:0000313" key="3">
    <source>
        <dbReference type="Proteomes" id="UP000184080"/>
    </source>
</evidence>
<organism evidence="2 3">
    <name type="scientific">Clostridium amylolyticum</name>
    <dbReference type="NCBI Taxonomy" id="1121298"/>
    <lineage>
        <taxon>Bacteria</taxon>
        <taxon>Bacillati</taxon>
        <taxon>Bacillota</taxon>
        <taxon>Clostridia</taxon>
        <taxon>Eubacteriales</taxon>
        <taxon>Clostridiaceae</taxon>
        <taxon>Clostridium</taxon>
    </lineage>
</organism>
<evidence type="ECO:0000256" key="1">
    <source>
        <dbReference type="SAM" id="Coils"/>
    </source>
</evidence>
<keyword evidence="1" id="KW-0175">Coiled coil</keyword>
<keyword evidence="3" id="KW-1185">Reference proteome</keyword>
<dbReference type="OrthoDB" id="3540923at2"/>
<feature type="coiled-coil region" evidence="1">
    <location>
        <begin position="2"/>
        <end position="60"/>
    </location>
</feature>
<dbReference type="RefSeq" id="WP_073009946.1">
    <property type="nucleotide sequence ID" value="NZ_FQZO01000007.1"/>
</dbReference>
<dbReference type="AlphaFoldDB" id="A0A1M6LE12"/>
<dbReference type="STRING" id="1121298.SAMN05444401_3603"/>